<accession>A0A2T2P6C8</accession>
<feature type="chain" id="PRO_5015687439" description="Killer toxin Kp4 domain-containing protein" evidence="1">
    <location>
        <begin position="25"/>
        <end position="207"/>
    </location>
</feature>
<dbReference type="AlphaFoldDB" id="A0A2T2P6C8"/>
<feature type="signal peptide" evidence="1">
    <location>
        <begin position="1"/>
        <end position="24"/>
    </location>
</feature>
<evidence type="ECO:0000313" key="2">
    <source>
        <dbReference type="EMBL" id="PSN73056.1"/>
    </source>
</evidence>
<keyword evidence="3" id="KW-1185">Reference proteome</keyword>
<reference evidence="2 3" key="1">
    <citation type="journal article" date="2018" name="Front. Microbiol.">
        <title>Genome-Wide Analysis of Corynespora cassiicola Leaf Fall Disease Putative Effectors.</title>
        <authorList>
            <person name="Lopez D."/>
            <person name="Ribeiro S."/>
            <person name="Label P."/>
            <person name="Fumanal B."/>
            <person name="Venisse J.S."/>
            <person name="Kohler A."/>
            <person name="de Oliveira R.R."/>
            <person name="Labutti K."/>
            <person name="Lipzen A."/>
            <person name="Lail K."/>
            <person name="Bauer D."/>
            <person name="Ohm R.A."/>
            <person name="Barry K.W."/>
            <person name="Spatafora J."/>
            <person name="Grigoriev I.V."/>
            <person name="Martin F.M."/>
            <person name="Pujade-Renaud V."/>
        </authorList>
    </citation>
    <scope>NUCLEOTIDE SEQUENCE [LARGE SCALE GENOMIC DNA]</scope>
    <source>
        <strain evidence="2 3">Philippines</strain>
    </source>
</reference>
<gene>
    <name evidence="2" type="ORF">BS50DRAFT_653384</name>
</gene>
<keyword evidence="1" id="KW-0732">Signal</keyword>
<sequence length="207" mass="22804">MKISCVLVTVLVALASGLLDPVDSSPILYPRTDATFYTDISIHKVKAGSIAGQKLADLIYDHTLTHYACQWNAVEQKETCERNSKTRSLGKIPGGDLMIHFIGGNFPKEYPGIRELLTEQVSSIFRDLSDLNACTDNCTIPGYVGVLEDSTGAFLRIFVRTPSTGKPFPCDDIKRLSIGNFDKNIRSRLSTLIRKNDIGSFVTCKTP</sequence>
<dbReference type="EMBL" id="KZ678129">
    <property type="protein sequence ID" value="PSN73056.1"/>
    <property type="molecule type" value="Genomic_DNA"/>
</dbReference>
<dbReference type="Proteomes" id="UP000240883">
    <property type="component" value="Unassembled WGS sequence"/>
</dbReference>
<organism evidence="2 3">
    <name type="scientific">Corynespora cassiicola Philippines</name>
    <dbReference type="NCBI Taxonomy" id="1448308"/>
    <lineage>
        <taxon>Eukaryota</taxon>
        <taxon>Fungi</taxon>
        <taxon>Dikarya</taxon>
        <taxon>Ascomycota</taxon>
        <taxon>Pezizomycotina</taxon>
        <taxon>Dothideomycetes</taxon>
        <taxon>Pleosporomycetidae</taxon>
        <taxon>Pleosporales</taxon>
        <taxon>Corynesporascaceae</taxon>
        <taxon>Corynespora</taxon>
    </lineage>
</organism>
<evidence type="ECO:0008006" key="4">
    <source>
        <dbReference type="Google" id="ProtNLM"/>
    </source>
</evidence>
<protein>
    <recommendedName>
        <fullName evidence="4">Killer toxin Kp4 domain-containing protein</fullName>
    </recommendedName>
</protein>
<evidence type="ECO:0000256" key="1">
    <source>
        <dbReference type="SAM" id="SignalP"/>
    </source>
</evidence>
<evidence type="ECO:0000313" key="3">
    <source>
        <dbReference type="Proteomes" id="UP000240883"/>
    </source>
</evidence>
<proteinExistence type="predicted"/>
<name>A0A2T2P6C8_CORCC</name>